<accession>A0A6G1H6Q8</accession>
<evidence type="ECO:0000313" key="3">
    <source>
        <dbReference type="Proteomes" id="UP000800041"/>
    </source>
</evidence>
<feature type="compositionally biased region" description="Basic and acidic residues" evidence="1">
    <location>
        <begin position="198"/>
        <end position="209"/>
    </location>
</feature>
<dbReference type="Proteomes" id="UP000800041">
    <property type="component" value="Unassembled WGS sequence"/>
</dbReference>
<dbReference type="AlphaFoldDB" id="A0A6G1H6Q8"/>
<feature type="compositionally biased region" description="Low complexity" evidence="1">
    <location>
        <begin position="1"/>
        <end position="16"/>
    </location>
</feature>
<evidence type="ECO:0000256" key="1">
    <source>
        <dbReference type="SAM" id="MobiDB-lite"/>
    </source>
</evidence>
<feature type="region of interest" description="Disordered" evidence="1">
    <location>
        <begin position="1"/>
        <end position="30"/>
    </location>
</feature>
<name>A0A6G1H6Q8_9PEZI</name>
<keyword evidence="3" id="KW-1185">Reference proteome</keyword>
<protein>
    <submittedName>
        <fullName evidence="2">Uncharacterized protein</fullName>
    </submittedName>
</protein>
<dbReference type="EMBL" id="ML977147">
    <property type="protein sequence ID" value="KAF1988845.1"/>
    <property type="molecule type" value="Genomic_DNA"/>
</dbReference>
<evidence type="ECO:0000313" key="2">
    <source>
        <dbReference type="EMBL" id="KAF1988845.1"/>
    </source>
</evidence>
<feature type="region of interest" description="Disordered" evidence="1">
    <location>
        <begin position="141"/>
        <end position="184"/>
    </location>
</feature>
<feature type="region of interest" description="Disordered" evidence="1">
    <location>
        <begin position="198"/>
        <end position="223"/>
    </location>
</feature>
<proteinExistence type="predicted"/>
<reference evidence="2" key="1">
    <citation type="journal article" date="2020" name="Stud. Mycol.">
        <title>101 Dothideomycetes genomes: a test case for predicting lifestyles and emergence of pathogens.</title>
        <authorList>
            <person name="Haridas S."/>
            <person name="Albert R."/>
            <person name="Binder M."/>
            <person name="Bloem J."/>
            <person name="Labutti K."/>
            <person name="Salamov A."/>
            <person name="Andreopoulos B."/>
            <person name="Baker S."/>
            <person name="Barry K."/>
            <person name="Bills G."/>
            <person name="Bluhm B."/>
            <person name="Cannon C."/>
            <person name="Castanera R."/>
            <person name="Culley D."/>
            <person name="Daum C."/>
            <person name="Ezra D."/>
            <person name="Gonzalez J."/>
            <person name="Henrissat B."/>
            <person name="Kuo A."/>
            <person name="Liang C."/>
            <person name="Lipzen A."/>
            <person name="Lutzoni F."/>
            <person name="Magnuson J."/>
            <person name="Mondo S."/>
            <person name="Nolan M."/>
            <person name="Ohm R."/>
            <person name="Pangilinan J."/>
            <person name="Park H.-J."/>
            <person name="Ramirez L."/>
            <person name="Alfaro M."/>
            <person name="Sun H."/>
            <person name="Tritt A."/>
            <person name="Yoshinaga Y."/>
            <person name="Zwiers L.-H."/>
            <person name="Turgeon B."/>
            <person name="Goodwin S."/>
            <person name="Spatafora J."/>
            <person name="Crous P."/>
            <person name="Grigoriev I."/>
        </authorList>
    </citation>
    <scope>NUCLEOTIDE SEQUENCE</scope>
    <source>
        <strain evidence="2">CBS 113979</strain>
    </source>
</reference>
<gene>
    <name evidence="2" type="ORF">K402DRAFT_391540</name>
</gene>
<feature type="compositionally biased region" description="Acidic residues" evidence="1">
    <location>
        <begin position="155"/>
        <end position="178"/>
    </location>
</feature>
<sequence>MAARNTNRRQQNLNRTPGTGAGGRDPRQHVHRVSTRIRYSAANPNPNTLPLGPRIRRFAAVGAGAQATQGGGAVVAPQGNRGAGAETCEMCLRVGHRWHQCPTPCGHCGGRHPDPAAQCAAYSILLYRHRERLQGRTDASIEAELGVGGGAQQEPEGEEEEELEEEEVKEEEEEEEGVVEMGREEFLASLRRNQDLLREGRNMRAEQGQRRRGRVAAEGAAREAGEEVARRVEVMFRERVRRRRGPTSEPESP</sequence>
<organism evidence="2 3">
    <name type="scientific">Aulographum hederae CBS 113979</name>
    <dbReference type="NCBI Taxonomy" id="1176131"/>
    <lineage>
        <taxon>Eukaryota</taxon>
        <taxon>Fungi</taxon>
        <taxon>Dikarya</taxon>
        <taxon>Ascomycota</taxon>
        <taxon>Pezizomycotina</taxon>
        <taxon>Dothideomycetes</taxon>
        <taxon>Pleosporomycetidae</taxon>
        <taxon>Aulographales</taxon>
        <taxon>Aulographaceae</taxon>
    </lineage>
</organism>